<dbReference type="AlphaFoldDB" id="A0AAD1ZRZ0"/>
<keyword evidence="2" id="KW-1185">Reference proteome</keyword>
<dbReference type="GO" id="GO:0006888">
    <property type="term" value="P:endoplasmic reticulum to Golgi vesicle-mediated transport"/>
    <property type="evidence" value="ECO:0007669"/>
    <property type="project" value="TreeGrafter"/>
</dbReference>
<dbReference type="GO" id="GO:0030126">
    <property type="term" value="C:COPI vesicle coat"/>
    <property type="evidence" value="ECO:0007669"/>
    <property type="project" value="TreeGrafter"/>
</dbReference>
<dbReference type="Proteomes" id="UP000834106">
    <property type="component" value="Chromosome 13"/>
</dbReference>
<organism evidence="1 2">
    <name type="scientific">Fraxinus pennsylvanica</name>
    <dbReference type="NCBI Taxonomy" id="56036"/>
    <lineage>
        <taxon>Eukaryota</taxon>
        <taxon>Viridiplantae</taxon>
        <taxon>Streptophyta</taxon>
        <taxon>Embryophyta</taxon>
        <taxon>Tracheophyta</taxon>
        <taxon>Spermatophyta</taxon>
        <taxon>Magnoliopsida</taxon>
        <taxon>eudicotyledons</taxon>
        <taxon>Gunneridae</taxon>
        <taxon>Pentapetalae</taxon>
        <taxon>asterids</taxon>
        <taxon>lamiids</taxon>
        <taxon>Lamiales</taxon>
        <taxon>Oleaceae</taxon>
        <taxon>Oleeae</taxon>
        <taxon>Fraxinus</taxon>
    </lineage>
</organism>
<sequence>MLLDTFYHIRAARVCSCALWMIGEYCLSLLDVESGIATINQCLGDLSFFNFRRSEGHWLYKESEQANSITVSSKRPAILIDGMYATQSAASETTFSPQNCSSGIVIELGITHPLLIYFFILKLLN</sequence>
<proteinExistence type="predicted"/>
<evidence type="ECO:0000313" key="1">
    <source>
        <dbReference type="EMBL" id="CAI9774575.1"/>
    </source>
</evidence>
<dbReference type="PANTHER" id="PTHR10635:SF0">
    <property type="entry name" value="COATOMER SUBUNIT BETA"/>
    <property type="match status" value="1"/>
</dbReference>
<gene>
    <name evidence="1" type="ORF">FPE_LOCUS22005</name>
</gene>
<dbReference type="InterPro" id="IPR016460">
    <property type="entry name" value="COPB1"/>
</dbReference>
<dbReference type="PANTHER" id="PTHR10635">
    <property type="entry name" value="COATOMER SUBUNIT BETA"/>
    <property type="match status" value="1"/>
</dbReference>
<name>A0AAD1ZRZ0_9LAMI</name>
<accession>A0AAD1ZRZ0</accession>
<dbReference type="EMBL" id="OU503048">
    <property type="protein sequence ID" value="CAI9774575.1"/>
    <property type="molecule type" value="Genomic_DNA"/>
</dbReference>
<dbReference type="GO" id="GO:0006891">
    <property type="term" value="P:intra-Golgi vesicle-mediated transport"/>
    <property type="evidence" value="ECO:0007669"/>
    <property type="project" value="TreeGrafter"/>
</dbReference>
<reference evidence="1" key="1">
    <citation type="submission" date="2023-05" db="EMBL/GenBank/DDBJ databases">
        <authorList>
            <person name="Huff M."/>
        </authorList>
    </citation>
    <scope>NUCLEOTIDE SEQUENCE</scope>
</reference>
<protein>
    <submittedName>
        <fullName evidence="1">Uncharacterized protein</fullName>
    </submittedName>
</protein>
<dbReference type="GO" id="GO:0006886">
    <property type="term" value="P:intracellular protein transport"/>
    <property type="evidence" value="ECO:0007669"/>
    <property type="project" value="InterPro"/>
</dbReference>
<evidence type="ECO:0000313" key="2">
    <source>
        <dbReference type="Proteomes" id="UP000834106"/>
    </source>
</evidence>